<evidence type="ECO:0000259" key="1">
    <source>
        <dbReference type="Pfam" id="PF01494"/>
    </source>
</evidence>
<dbReference type="EMBL" id="FOKW01000009">
    <property type="protein sequence ID" value="SFC52077.1"/>
    <property type="molecule type" value="Genomic_DNA"/>
</dbReference>
<evidence type="ECO:0000313" key="2">
    <source>
        <dbReference type="EMBL" id="SFC52077.1"/>
    </source>
</evidence>
<dbReference type="Proteomes" id="UP000199161">
    <property type="component" value="Unassembled WGS sequence"/>
</dbReference>
<proteinExistence type="predicted"/>
<evidence type="ECO:0000313" key="3">
    <source>
        <dbReference type="Proteomes" id="UP000199161"/>
    </source>
</evidence>
<sequence length="468" mass="51344">MALETVDRYDPDNVTTSGDCAVVVGGSIAGLCAARVLADAFTDVVILERDPLPDDPVARDGAPQTSHPHAMLEAGRATLEDFFPGFSERVLAEGGLMIDGSTEMQQYNQGGYVADSQARMPTYCASRPLFESVVRQQVRNREDMDLRGDHQFLGYLTDDGDSAVTGVQFRDSAGAEQTLSADVVVDATGRTSHTPTWLADHGYEKPPIDEVTIDVTYSTVRLERPPDDRRMLMVTPDAPRTRGGGMIPVEGNRWEVIIQGVHGDTPPTNRDELVEYAESLPVPDIANLLRSRTWLSEDVEQYPYPASIRRRYEALDEFPDGLVVTGDAIASFNPIYGQGMSVAALDALSLHHVLADGDFANLGPRFFERASNVIDNVWKLVVGGDFQFPQTVGPKPDGTAIANWYIERLIRRSHDDPVLGEAFNRVTRLEKPPTSLLRPRIAWRVLSPISTAGPSLGHHSTHTRGETP</sequence>
<reference evidence="3" key="1">
    <citation type="submission" date="2016-10" db="EMBL/GenBank/DDBJ databases">
        <authorList>
            <person name="Varghese N."/>
            <person name="Submissions S."/>
        </authorList>
    </citation>
    <scope>NUCLEOTIDE SEQUENCE [LARGE SCALE GENOMIC DNA]</scope>
    <source>
        <strain evidence="3">DSM 13078</strain>
    </source>
</reference>
<accession>A0A1I1JTV0</accession>
<dbReference type="GO" id="GO:0071949">
    <property type="term" value="F:FAD binding"/>
    <property type="evidence" value="ECO:0007669"/>
    <property type="project" value="InterPro"/>
</dbReference>
<dbReference type="InterPro" id="IPR002938">
    <property type="entry name" value="FAD-bd"/>
</dbReference>
<dbReference type="Gene3D" id="3.50.50.60">
    <property type="entry name" value="FAD/NAD(P)-binding domain"/>
    <property type="match status" value="1"/>
</dbReference>
<keyword evidence="3" id="KW-1185">Reference proteome</keyword>
<dbReference type="SUPFAM" id="SSF51905">
    <property type="entry name" value="FAD/NAD(P)-binding domain"/>
    <property type="match status" value="1"/>
</dbReference>
<feature type="domain" description="FAD-binding" evidence="1">
    <location>
        <begin position="22"/>
        <end position="355"/>
    </location>
</feature>
<organism evidence="2 3">
    <name type="scientific">Natronobacterium haloterrestre</name>
    <name type="common">Halobiforma haloterrestris</name>
    <dbReference type="NCBI Taxonomy" id="148448"/>
    <lineage>
        <taxon>Archaea</taxon>
        <taxon>Methanobacteriati</taxon>
        <taxon>Methanobacteriota</taxon>
        <taxon>Stenosarchaea group</taxon>
        <taxon>Halobacteria</taxon>
        <taxon>Halobacteriales</taxon>
        <taxon>Natrialbaceae</taxon>
        <taxon>Natronobacterium</taxon>
    </lineage>
</organism>
<dbReference type="AlphaFoldDB" id="A0A1I1JTV0"/>
<dbReference type="OrthoDB" id="202449at2157"/>
<dbReference type="InterPro" id="IPR036188">
    <property type="entry name" value="FAD/NAD-bd_sf"/>
</dbReference>
<dbReference type="PANTHER" id="PTHR43422:SF3">
    <property type="entry name" value="THIAMINE THIAZOLE SYNTHASE"/>
    <property type="match status" value="1"/>
</dbReference>
<dbReference type="Pfam" id="PF01494">
    <property type="entry name" value="FAD_binding_3"/>
    <property type="match status" value="1"/>
</dbReference>
<dbReference type="PANTHER" id="PTHR43422">
    <property type="entry name" value="THIAMINE THIAZOLE SYNTHASE"/>
    <property type="match status" value="1"/>
</dbReference>
<gene>
    <name evidence="2" type="ORF">SAMN05444422_109207</name>
</gene>
<name>A0A1I1JTV0_NATHA</name>
<dbReference type="RefSeq" id="WP_089789257.1">
    <property type="nucleotide sequence ID" value="NZ_FOKW01000009.1"/>
</dbReference>
<protein>
    <submittedName>
        <fullName evidence="2">2-polyprenyl-6-methoxyphenol hydroxylase</fullName>
    </submittedName>
</protein>